<evidence type="ECO:0000313" key="3">
    <source>
        <dbReference type="EMBL" id="GAQ87698.1"/>
    </source>
</evidence>
<evidence type="ECO:0000256" key="1">
    <source>
        <dbReference type="SAM" id="Phobius"/>
    </source>
</evidence>
<dbReference type="PANTHER" id="PTHR32026">
    <property type="entry name" value="METHYLTRANSFERASE-LIKE PROTEIN 24"/>
    <property type="match status" value="1"/>
</dbReference>
<sequence>MGFTCEPWLQRPVIIAASCLVLGILLVAVIPYGTRASESGGAGYSAGIFPHSAVQQGLHMLAGRGFDVKASWDSEAQHERLLREAIQTMEENIIRRESYISPWHTGHIKDAKEVYLKELMEYWVPIYPCYHEVRYGLMGDGGKWVCNAHRLNEQSIIYSIGSNAQTDFEMELIGVTGAEVHVFDCTLKEADIAKVTSLSPRLIFHPWCLAEETNQDNNVYSLTDIMLNLGHTFVDVLKVDCERCEYTSFKSILTRPVSNPPIGQFLVETHNGAAVDKDDHKIVDTFLRELESAGFRLFHLEPNWRWWPPGAEWAFVNPSRLG</sequence>
<keyword evidence="1" id="KW-0812">Transmembrane</keyword>
<feature type="domain" description="Methyltransferase" evidence="2">
    <location>
        <begin position="88"/>
        <end position="304"/>
    </location>
</feature>
<keyword evidence="1" id="KW-0472">Membrane</keyword>
<gene>
    <name evidence="3" type="ORF">KFL_003710040</name>
</gene>
<proteinExistence type="predicted"/>
<dbReference type="Proteomes" id="UP000054558">
    <property type="component" value="Unassembled WGS sequence"/>
</dbReference>
<protein>
    <recommendedName>
        <fullName evidence="2">Methyltransferase domain-containing protein</fullName>
    </recommendedName>
</protein>
<keyword evidence="4" id="KW-1185">Reference proteome</keyword>
<feature type="transmembrane region" description="Helical" evidence="1">
    <location>
        <begin position="12"/>
        <end position="32"/>
    </location>
</feature>
<dbReference type="STRING" id="105231.A0A1Y1IHS6"/>
<organism evidence="3 4">
    <name type="scientific">Klebsormidium nitens</name>
    <name type="common">Green alga</name>
    <name type="synonym">Ulothrix nitens</name>
    <dbReference type="NCBI Taxonomy" id="105231"/>
    <lineage>
        <taxon>Eukaryota</taxon>
        <taxon>Viridiplantae</taxon>
        <taxon>Streptophyta</taxon>
        <taxon>Klebsormidiophyceae</taxon>
        <taxon>Klebsormidiales</taxon>
        <taxon>Klebsormidiaceae</taxon>
        <taxon>Klebsormidium</taxon>
    </lineage>
</organism>
<dbReference type="Pfam" id="PF13383">
    <property type="entry name" value="Methyltransf_22"/>
    <property type="match status" value="1"/>
</dbReference>
<dbReference type="OrthoDB" id="2011676at2759"/>
<dbReference type="PANTHER" id="PTHR32026:SF27">
    <property type="entry name" value="METHYLTRANSFERASE FKBM DOMAIN-CONTAINING PROTEIN-RELATED"/>
    <property type="match status" value="1"/>
</dbReference>
<evidence type="ECO:0000313" key="4">
    <source>
        <dbReference type="Proteomes" id="UP000054558"/>
    </source>
</evidence>
<evidence type="ECO:0000259" key="2">
    <source>
        <dbReference type="Pfam" id="PF13383"/>
    </source>
</evidence>
<dbReference type="InterPro" id="IPR026913">
    <property type="entry name" value="METTL24"/>
</dbReference>
<reference evidence="3 4" key="1">
    <citation type="journal article" date="2014" name="Nat. Commun.">
        <title>Klebsormidium flaccidum genome reveals primary factors for plant terrestrial adaptation.</title>
        <authorList>
            <person name="Hori K."/>
            <person name="Maruyama F."/>
            <person name="Fujisawa T."/>
            <person name="Togashi T."/>
            <person name="Yamamoto N."/>
            <person name="Seo M."/>
            <person name="Sato S."/>
            <person name="Yamada T."/>
            <person name="Mori H."/>
            <person name="Tajima N."/>
            <person name="Moriyama T."/>
            <person name="Ikeuchi M."/>
            <person name="Watanabe M."/>
            <person name="Wada H."/>
            <person name="Kobayashi K."/>
            <person name="Saito M."/>
            <person name="Masuda T."/>
            <person name="Sasaki-Sekimoto Y."/>
            <person name="Mashiguchi K."/>
            <person name="Awai K."/>
            <person name="Shimojima M."/>
            <person name="Masuda S."/>
            <person name="Iwai M."/>
            <person name="Nobusawa T."/>
            <person name="Narise T."/>
            <person name="Kondo S."/>
            <person name="Saito H."/>
            <person name="Sato R."/>
            <person name="Murakawa M."/>
            <person name="Ihara Y."/>
            <person name="Oshima-Yamada Y."/>
            <person name="Ohtaka K."/>
            <person name="Satoh M."/>
            <person name="Sonobe K."/>
            <person name="Ishii M."/>
            <person name="Ohtani R."/>
            <person name="Kanamori-Sato M."/>
            <person name="Honoki R."/>
            <person name="Miyazaki D."/>
            <person name="Mochizuki H."/>
            <person name="Umetsu J."/>
            <person name="Higashi K."/>
            <person name="Shibata D."/>
            <person name="Kamiya Y."/>
            <person name="Sato N."/>
            <person name="Nakamura Y."/>
            <person name="Tabata S."/>
            <person name="Ida S."/>
            <person name="Kurokawa K."/>
            <person name="Ohta H."/>
        </authorList>
    </citation>
    <scope>NUCLEOTIDE SEQUENCE [LARGE SCALE GENOMIC DNA]</scope>
    <source>
        <strain evidence="3 4">NIES-2285</strain>
    </source>
</reference>
<keyword evidence="1" id="KW-1133">Transmembrane helix</keyword>
<dbReference type="EMBL" id="DF237320">
    <property type="protein sequence ID" value="GAQ87698.1"/>
    <property type="molecule type" value="Genomic_DNA"/>
</dbReference>
<dbReference type="InterPro" id="IPR025714">
    <property type="entry name" value="Methyltranfer_dom"/>
</dbReference>
<dbReference type="AlphaFoldDB" id="A0A1Y1IHS6"/>
<accession>A0A1Y1IHS6</accession>
<name>A0A1Y1IHS6_KLENI</name>